<dbReference type="EMBL" id="MN739879">
    <property type="protein sequence ID" value="QHT75577.1"/>
    <property type="molecule type" value="Genomic_DNA"/>
</dbReference>
<protein>
    <submittedName>
        <fullName evidence="1">Uncharacterized protein</fullName>
    </submittedName>
</protein>
<accession>A0A6C0H591</accession>
<evidence type="ECO:0000313" key="1">
    <source>
        <dbReference type="EMBL" id="QHT75577.1"/>
    </source>
</evidence>
<dbReference type="AlphaFoldDB" id="A0A6C0H591"/>
<proteinExistence type="predicted"/>
<sequence length="135" mass="16432">MFYKNQTKKPLSVYIYKKLVKYDDYIKKEITFFNKMKPFLFYFDIFFHYEIIGNNVLLYYKNVETRFHEFNEFHEFQKKQIIHLLNENNYYSDNYSFKLNYKNNIVLTNIQSLLYSSSSLSSSSSSFSSNNELSI</sequence>
<name>A0A6C0H591_9ZZZZ</name>
<organism evidence="1">
    <name type="scientific">viral metagenome</name>
    <dbReference type="NCBI Taxonomy" id="1070528"/>
    <lineage>
        <taxon>unclassified sequences</taxon>
        <taxon>metagenomes</taxon>
        <taxon>organismal metagenomes</taxon>
    </lineage>
</organism>
<reference evidence="1" key="1">
    <citation type="journal article" date="2020" name="Nature">
        <title>Giant virus diversity and host interactions through global metagenomics.</title>
        <authorList>
            <person name="Schulz F."/>
            <person name="Roux S."/>
            <person name="Paez-Espino D."/>
            <person name="Jungbluth S."/>
            <person name="Walsh D.A."/>
            <person name="Denef V.J."/>
            <person name="McMahon K.D."/>
            <person name="Konstantinidis K.T."/>
            <person name="Eloe-Fadrosh E.A."/>
            <person name="Kyrpides N.C."/>
            <person name="Woyke T."/>
        </authorList>
    </citation>
    <scope>NUCLEOTIDE SEQUENCE</scope>
    <source>
        <strain evidence="1">GVMAG-M-3300023179-71</strain>
    </source>
</reference>